<evidence type="ECO:0000313" key="3">
    <source>
        <dbReference type="EMBL" id="DAE03491.1"/>
    </source>
</evidence>
<proteinExistence type="predicted"/>
<organism evidence="3">
    <name type="scientific">Siphoviridae sp. ctPat53</name>
    <dbReference type="NCBI Taxonomy" id="2825486"/>
    <lineage>
        <taxon>Viruses</taxon>
        <taxon>Duplodnaviria</taxon>
        <taxon>Heunggongvirae</taxon>
        <taxon>Uroviricota</taxon>
        <taxon>Caudoviricetes</taxon>
    </lineage>
</organism>
<dbReference type="EMBL" id="BK015367">
    <property type="protein sequence ID" value="DAE03491.1"/>
    <property type="molecule type" value="Genomic_DNA"/>
</dbReference>
<name>A0A8S5PAM0_9CAUD</name>
<reference evidence="3" key="1">
    <citation type="journal article" date="2021" name="Proc. Natl. Acad. Sci. U.S.A.">
        <title>A Catalog of Tens of Thousands of Viruses from Human Metagenomes Reveals Hidden Associations with Chronic Diseases.</title>
        <authorList>
            <person name="Tisza M.J."/>
            <person name="Buck C.B."/>
        </authorList>
    </citation>
    <scope>NUCLEOTIDE SEQUENCE</scope>
    <source>
        <strain evidence="3">CtPat53</strain>
    </source>
</reference>
<feature type="region of interest" description="Disordered" evidence="2">
    <location>
        <begin position="156"/>
        <end position="178"/>
    </location>
</feature>
<sequence length="178" mass="20432">MARPPKALAQVEGHLTKAQRETRENAEKQLSSDEKIEMSAAVKKSKVAKDLFKRVTGLLDSIGMDDAFYEPVINRYCVMTAECETLERDLQRTEELMDELEDRREDLEFTDYLQHAGQLMATKQKIAAGLDKKRAMLLQIEKENVMTVMGKLRAVPKKAPEEDPEEDPMMNILNYRRA</sequence>
<feature type="region of interest" description="Disordered" evidence="2">
    <location>
        <begin position="1"/>
        <end position="32"/>
    </location>
</feature>
<accession>A0A8S5PAM0</accession>
<protein>
    <submittedName>
        <fullName evidence="3">Terminase small subunit</fullName>
    </submittedName>
</protein>
<evidence type="ECO:0000256" key="1">
    <source>
        <dbReference type="SAM" id="Coils"/>
    </source>
</evidence>
<evidence type="ECO:0000256" key="2">
    <source>
        <dbReference type="SAM" id="MobiDB-lite"/>
    </source>
</evidence>
<feature type="compositionally biased region" description="Basic and acidic residues" evidence="2">
    <location>
        <begin position="14"/>
        <end position="32"/>
    </location>
</feature>
<keyword evidence="1" id="KW-0175">Coiled coil</keyword>
<feature type="coiled-coil region" evidence="1">
    <location>
        <begin position="83"/>
        <end position="110"/>
    </location>
</feature>